<comment type="caution">
    <text evidence="2">The sequence shown here is derived from an EMBL/GenBank/DDBJ whole genome shotgun (WGS) entry which is preliminary data.</text>
</comment>
<dbReference type="Gene3D" id="3.30.750.24">
    <property type="entry name" value="STAS domain"/>
    <property type="match status" value="1"/>
</dbReference>
<dbReference type="RefSeq" id="WP_380128772.1">
    <property type="nucleotide sequence ID" value="NZ_JBHSIU010000130.1"/>
</dbReference>
<evidence type="ECO:0000313" key="3">
    <source>
        <dbReference type="Proteomes" id="UP001595912"/>
    </source>
</evidence>
<reference evidence="3" key="1">
    <citation type="journal article" date="2019" name="Int. J. Syst. Evol. Microbiol.">
        <title>The Global Catalogue of Microorganisms (GCM) 10K type strain sequencing project: providing services to taxonomists for standard genome sequencing and annotation.</title>
        <authorList>
            <consortium name="The Broad Institute Genomics Platform"/>
            <consortium name="The Broad Institute Genome Sequencing Center for Infectious Disease"/>
            <person name="Wu L."/>
            <person name="Ma J."/>
        </authorList>
    </citation>
    <scope>NUCLEOTIDE SEQUENCE [LARGE SCALE GENOMIC DNA]</scope>
    <source>
        <strain evidence="3">CGMCC 4.7152</strain>
    </source>
</reference>
<feature type="domain" description="STAS" evidence="1">
    <location>
        <begin position="25"/>
        <end position="69"/>
    </location>
</feature>
<dbReference type="Proteomes" id="UP001595912">
    <property type="component" value="Unassembled WGS sequence"/>
</dbReference>
<organism evidence="2 3">
    <name type="scientific">Dactylosporangium cerinum</name>
    <dbReference type="NCBI Taxonomy" id="1434730"/>
    <lineage>
        <taxon>Bacteria</taxon>
        <taxon>Bacillati</taxon>
        <taxon>Actinomycetota</taxon>
        <taxon>Actinomycetes</taxon>
        <taxon>Micromonosporales</taxon>
        <taxon>Micromonosporaceae</taxon>
        <taxon>Dactylosporangium</taxon>
    </lineage>
</organism>
<accession>A0ABV9WIL7</accession>
<evidence type="ECO:0000313" key="2">
    <source>
        <dbReference type="EMBL" id="MFC5008122.1"/>
    </source>
</evidence>
<dbReference type="SUPFAM" id="SSF52091">
    <property type="entry name" value="SpoIIaa-like"/>
    <property type="match status" value="1"/>
</dbReference>
<dbReference type="InterPro" id="IPR002645">
    <property type="entry name" value="STAS_dom"/>
</dbReference>
<dbReference type="EMBL" id="JBHSIU010000130">
    <property type="protein sequence ID" value="MFC5008122.1"/>
    <property type="molecule type" value="Genomic_DNA"/>
</dbReference>
<name>A0ABV9WIL7_9ACTN</name>
<protein>
    <submittedName>
        <fullName evidence="2">STAS domain-containing protein</fullName>
    </submittedName>
</protein>
<sequence length="113" mass="11810">MSHPVSSRSPLGLAVTSGGTRRIRVAVAGDLDAFTVADLVRRLRALLVAQHPVAIQLDLSAVSFVDTTAGELTRFHGVAAAAGCALTIDAANEATWWLFGSLGLAERFPAPED</sequence>
<evidence type="ECO:0000259" key="1">
    <source>
        <dbReference type="PROSITE" id="PS50801"/>
    </source>
</evidence>
<dbReference type="PROSITE" id="PS50801">
    <property type="entry name" value="STAS"/>
    <property type="match status" value="1"/>
</dbReference>
<gene>
    <name evidence="2" type="ORF">ACFPIJ_61205</name>
</gene>
<dbReference type="InterPro" id="IPR036513">
    <property type="entry name" value="STAS_dom_sf"/>
</dbReference>
<dbReference type="Pfam" id="PF01740">
    <property type="entry name" value="STAS"/>
    <property type="match status" value="1"/>
</dbReference>
<dbReference type="CDD" id="cd07043">
    <property type="entry name" value="STAS_anti-anti-sigma_factors"/>
    <property type="match status" value="1"/>
</dbReference>
<keyword evidence="3" id="KW-1185">Reference proteome</keyword>
<proteinExistence type="predicted"/>